<name>A0ABP1QXP2_9HEXA</name>
<dbReference type="Proteomes" id="UP001642540">
    <property type="component" value="Unassembled WGS sequence"/>
</dbReference>
<dbReference type="EMBL" id="CAXLJM020000049">
    <property type="protein sequence ID" value="CAL8114056.1"/>
    <property type="molecule type" value="Genomic_DNA"/>
</dbReference>
<evidence type="ECO:0000313" key="1">
    <source>
        <dbReference type="EMBL" id="CAL8114056.1"/>
    </source>
</evidence>
<evidence type="ECO:0000313" key="2">
    <source>
        <dbReference type="Proteomes" id="UP001642540"/>
    </source>
</evidence>
<protein>
    <submittedName>
        <fullName evidence="1">Uncharacterized protein</fullName>
    </submittedName>
</protein>
<organism evidence="1 2">
    <name type="scientific">Orchesella dallaii</name>
    <dbReference type="NCBI Taxonomy" id="48710"/>
    <lineage>
        <taxon>Eukaryota</taxon>
        <taxon>Metazoa</taxon>
        <taxon>Ecdysozoa</taxon>
        <taxon>Arthropoda</taxon>
        <taxon>Hexapoda</taxon>
        <taxon>Collembola</taxon>
        <taxon>Entomobryomorpha</taxon>
        <taxon>Entomobryoidea</taxon>
        <taxon>Orchesellidae</taxon>
        <taxon>Orchesellinae</taxon>
        <taxon>Orchesella</taxon>
    </lineage>
</organism>
<keyword evidence="2" id="KW-1185">Reference proteome</keyword>
<gene>
    <name evidence="1" type="ORF">ODALV1_LOCUS16293</name>
</gene>
<proteinExistence type="predicted"/>
<reference evidence="1 2" key="1">
    <citation type="submission" date="2024-08" db="EMBL/GenBank/DDBJ databases">
        <authorList>
            <person name="Cucini C."/>
            <person name="Frati F."/>
        </authorList>
    </citation>
    <scope>NUCLEOTIDE SEQUENCE [LARGE SCALE GENOMIC DNA]</scope>
</reference>
<accession>A0ABP1QXP2</accession>
<comment type="caution">
    <text evidence="1">The sequence shown here is derived from an EMBL/GenBank/DDBJ whole genome shotgun (WGS) entry which is preliminary data.</text>
</comment>
<sequence length="99" mass="11448">MLHVLYYGVCSCHLYMNEQSLIISLTTTMRSIELIKWYQSIFIAQSESIQTSCYISISNFTLLSIVSISHHFSQPNLMNLRIENCTLTSICYVLMMNPQ</sequence>